<accession>A0A914CK76</accession>
<feature type="compositionally biased region" description="Low complexity" evidence="1">
    <location>
        <begin position="34"/>
        <end position="43"/>
    </location>
</feature>
<evidence type="ECO:0000313" key="3">
    <source>
        <dbReference type="Proteomes" id="UP000887540"/>
    </source>
</evidence>
<name>A0A914CK76_9BILA</name>
<feature type="region of interest" description="Disordered" evidence="1">
    <location>
        <begin position="30"/>
        <end position="71"/>
    </location>
</feature>
<evidence type="ECO:0000256" key="2">
    <source>
        <dbReference type="SAM" id="SignalP"/>
    </source>
</evidence>
<feature type="signal peptide" evidence="2">
    <location>
        <begin position="1"/>
        <end position="20"/>
    </location>
</feature>
<dbReference type="Proteomes" id="UP000887540">
    <property type="component" value="Unplaced"/>
</dbReference>
<dbReference type="AlphaFoldDB" id="A0A914CK76"/>
<organism evidence="3 4">
    <name type="scientific">Acrobeloides nanus</name>
    <dbReference type="NCBI Taxonomy" id="290746"/>
    <lineage>
        <taxon>Eukaryota</taxon>
        <taxon>Metazoa</taxon>
        <taxon>Ecdysozoa</taxon>
        <taxon>Nematoda</taxon>
        <taxon>Chromadorea</taxon>
        <taxon>Rhabditida</taxon>
        <taxon>Tylenchina</taxon>
        <taxon>Cephalobomorpha</taxon>
        <taxon>Cephaloboidea</taxon>
        <taxon>Cephalobidae</taxon>
        <taxon>Acrobeloides</taxon>
    </lineage>
</organism>
<reference evidence="4" key="1">
    <citation type="submission" date="2022-11" db="UniProtKB">
        <authorList>
            <consortium name="WormBaseParasite"/>
        </authorList>
    </citation>
    <scope>IDENTIFICATION</scope>
</reference>
<dbReference type="WBParaSite" id="ACRNAN_scaffold11267.g24106.t1">
    <property type="protein sequence ID" value="ACRNAN_scaffold11267.g24106.t1"/>
    <property type="gene ID" value="ACRNAN_scaffold11267.g24106"/>
</dbReference>
<evidence type="ECO:0000313" key="4">
    <source>
        <dbReference type="WBParaSite" id="ACRNAN_scaffold11267.g24106.t1"/>
    </source>
</evidence>
<keyword evidence="2" id="KW-0732">Signal</keyword>
<sequence>MRPILVILVLLSIIFCLAYAVEEHKGNANKKLHSSSSSYSANASEEKVKHVRNKRYERRMGDGNDIEQYQD</sequence>
<proteinExistence type="predicted"/>
<evidence type="ECO:0000256" key="1">
    <source>
        <dbReference type="SAM" id="MobiDB-lite"/>
    </source>
</evidence>
<feature type="chain" id="PRO_5037340995" evidence="2">
    <location>
        <begin position="21"/>
        <end position="71"/>
    </location>
</feature>
<keyword evidence="3" id="KW-1185">Reference proteome</keyword>
<protein>
    <submittedName>
        <fullName evidence="4">Uncharacterized protein</fullName>
    </submittedName>
</protein>